<proteinExistence type="predicted"/>
<accession>A0A0U4ZKG2</accession>
<dbReference type="AlphaFoldDB" id="A0A0U4ZKG2"/>
<evidence type="ECO:0000313" key="3">
    <source>
        <dbReference type="Proteomes" id="UP000054771"/>
    </source>
</evidence>
<feature type="signal peptide" evidence="1">
    <location>
        <begin position="1"/>
        <end position="15"/>
    </location>
</feature>
<sequence length="329" mass="36970">MSLLAALLSLSTCLGNSVLGAFLGSWLSIRFWDPLLKRPAHTPDTGGLTLKDLNQLRLKKLFLAVERVQFESIAITGGANLRIGVYDLPLRADEQIEGDDYDHQIFFKPSCNVLDTVNSMTKYTIGHSDQLWYGNEPHDACSNVTAYFASLNRKRGRGSSALAHLSGWKMSAIRDDQLDPDTLWGKYWPYAQLNDAVGLQSFGYCWTRVGDGRSHIVFTMCHDLVPEEDVLYRRELLAILGFMLTRMKSPYFEDHHVVPVMVISCFKSHRARILQAHLTKSDLIIGKSPLYDFSSPQSREENLPLLLGYMASELVGTTRLEEGSPSLLL</sequence>
<dbReference type="OrthoDB" id="4177740at2759"/>
<reference evidence="3" key="1">
    <citation type="journal article" date="2016" name="Genome Announc.">
        <title>Draft genome sequences of fungus Aspergillus calidoustus.</title>
        <authorList>
            <person name="Horn F."/>
            <person name="Linde J."/>
            <person name="Mattern D.J."/>
            <person name="Walther G."/>
            <person name="Guthke R."/>
            <person name="Scherlach K."/>
            <person name="Martin K."/>
            <person name="Brakhage A.A."/>
            <person name="Petzke L."/>
            <person name="Valiante V."/>
        </authorList>
    </citation>
    <scope>NUCLEOTIDE SEQUENCE [LARGE SCALE GENOMIC DNA]</scope>
    <source>
        <strain evidence="3">SF006504</strain>
    </source>
</reference>
<evidence type="ECO:0000256" key="1">
    <source>
        <dbReference type="SAM" id="SignalP"/>
    </source>
</evidence>
<dbReference type="STRING" id="454130.A0A0U4ZKG2"/>
<feature type="chain" id="PRO_5012588121" evidence="1">
    <location>
        <begin position="16"/>
        <end position="329"/>
    </location>
</feature>
<protein>
    <submittedName>
        <fullName evidence="2">Uncharacterized protein</fullName>
    </submittedName>
</protein>
<keyword evidence="1" id="KW-0732">Signal</keyword>
<dbReference type="Proteomes" id="UP000054771">
    <property type="component" value="Unassembled WGS sequence"/>
</dbReference>
<gene>
    <name evidence="2" type="ORF">ASPCAL13196</name>
</gene>
<evidence type="ECO:0000313" key="2">
    <source>
        <dbReference type="EMBL" id="CEL10069.1"/>
    </source>
</evidence>
<name>A0A0U4ZKG2_ASPCI</name>
<dbReference type="EMBL" id="CDMC01000016">
    <property type="protein sequence ID" value="CEL10069.1"/>
    <property type="molecule type" value="Genomic_DNA"/>
</dbReference>
<organism evidence="2 3">
    <name type="scientific">Aspergillus calidoustus</name>
    <dbReference type="NCBI Taxonomy" id="454130"/>
    <lineage>
        <taxon>Eukaryota</taxon>
        <taxon>Fungi</taxon>
        <taxon>Dikarya</taxon>
        <taxon>Ascomycota</taxon>
        <taxon>Pezizomycotina</taxon>
        <taxon>Eurotiomycetes</taxon>
        <taxon>Eurotiomycetidae</taxon>
        <taxon>Eurotiales</taxon>
        <taxon>Aspergillaceae</taxon>
        <taxon>Aspergillus</taxon>
        <taxon>Aspergillus subgen. Nidulantes</taxon>
    </lineage>
</organism>
<keyword evidence="3" id="KW-1185">Reference proteome</keyword>